<evidence type="ECO:0000256" key="4">
    <source>
        <dbReference type="ARBA" id="ARBA00022679"/>
    </source>
</evidence>
<dbReference type="GO" id="GO:0030170">
    <property type="term" value="F:pyridoxal phosphate binding"/>
    <property type="evidence" value="ECO:0007669"/>
    <property type="project" value="InterPro"/>
</dbReference>
<comment type="similarity">
    <text evidence="2">Belongs to the class-I pyridoxal-phosphate-dependent aminotransferase family.</text>
</comment>
<dbReference type="SUPFAM" id="SSF55021">
    <property type="entry name" value="ACT-like"/>
    <property type="match status" value="2"/>
</dbReference>
<dbReference type="PROSITE" id="PS00105">
    <property type="entry name" value="AA_TRANSFER_CLASS_1"/>
    <property type="match status" value="2"/>
</dbReference>
<dbReference type="Gene3D" id="3.30.70.260">
    <property type="match status" value="2"/>
</dbReference>
<evidence type="ECO:0000256" key="5">
    <source>
        <dbReference type="ARBA" id="ARBA00022898"/>
    </source>
</evidence>
<dbReference type="CDD" id="cd04905">
    <property type="entry name" value="ACT_CM-PDT"/>
    <property type="match status" value="2"/>
</dbReference>
<name>A0AAD9GX08_9STRA</name>
<dbReference type="Gene3D" id="3.40.190.10">
    <property type="entry name" value="Periplasmic binding protein-like II"/>
    <property type="match status" value="2"/>
</dbReference>
<dbReference type="GO" id="GO:0008483">
    <property type="term" value="F:transaminase activity"/>
    <property type="evidence" value="ECO:0007669"/>
    <property type="project" value="UniProtKB-KW"/>
</dbReference>
<dbReference type="EMBL" id="JASMQC010000004">
    <property type="protein sequence ID" value="KAK1945733.1"/>
    <property type="molecule type" value="Genomic_DNA"/>
</dbReference>
<keyword evidence="4" id="KW-0808">Transferase</keyword>
<evidence type="ECO:0000259" key="7">
    <source>
        <dbReference type="Pfam" id="PF00800"/>
    </source>
</evidence>
<dbReference type="InterPro" id="IPR015421">
    <property type="entry name" value="PyrdxlP-dep_Trfase_major"/>
</dbReference>
<dbReference type="InterPro" id="IPR015422">
    <property type="entry name" value="PyrdxlP-dep_Trfase_small"/>
</dbReference>
<dbReference type="InterPro" id="IPR045865">
    <property type="entry name" value="ACT-like_dom_sf"/>
</dbReference>
<comment type="cofactor">
    <cofactor evidence="1">
        <name>pyridoxal 5'-phosphate</name>
        <dbReference type="ChEBI" id="CHEBI:597326"/>
    </cofactor>
</comment>
<keyword evidence="9" id="KW-1185">Reference proteome</keyword>
<dbReference type="CDD" id="cd00609">
    <property type="entry name" value="AAT_like"/>
    <property type="match status" value="2"/>
</dbReference>
<evidence type="ECO:0000313" key="8">
    <source>
        <dbReference type="EMBL" id="KAK1945733.1"/>
    </source>
</evidence>
<dbReference type="AlphaFoldDB" id="A0AAD9GX08"/>
<dbReference type="InterPro" id="IPR015424">
    <property type="entry name" value="PyrdxlP-dep_Trfase"/>
</dbReference>
<evidence type="ECO:0000256" key="3">
    <source>
        <dbReference type="ARBA" id="ARBA00022576"/>
    </source>
</evidence>
<organism evidence="8 9">
    <name type="scientific">Phytophthora citrophthora</name>
    <dbReference type="NCBI Taxonomy" id="4793"/>
    <lineage>
        <taxon>Eukaryota</taxon>
        <taxon>Sar</taxon>
        <taxon>Stramenopiles</taxon>
        <taxon>Oomycota</taxon>
        <taxon>Peronosporomycetes</taxon>
        <taxon>Peronosporales</taxon>
        <taxon>Peronosporaceae</taxon>
        <taxon>Phytophthora</taxon>
    </lineage>
</organism>
<dbReference type="Gene3D" id="3.90.1150.10">
    <property type="entry name" value="Aspartate Aminotransferase, domain 1"/>
    <property type="match status" value="2"/>
</dbReference>
<dbReference type="InterPro" id="IPR004839">
    <property type="entry name" value="Aminotransferase_I/II_large"/>
</dbReference>
<feature type="domain" description="Aminotransferase class I/classII large" evidence="6">
    <location>
        <begin position="253"/>
        <end position="623"/>
    </location>
</feature>
<sequence>MTVQASTRVAYGDYSGAKDAANDMLSAVEEFKTVSYTSLEDAVAAVKKEDAEFAVMPVDSTSRGSYYETYDLLLKYDLAVVGESESPAKSETRFWLVAKTPAEPSLKASACKTSVAFAFASGNAHGQLHCALGMFASRGIDLSKIESRKWSSAHPSAGKAKFIFYADLDARQSDSNVVEAIASLRAMCSYVRVLGCYSSGELEATNGVADAASQHLTMAQKYPLSPVFDTTKIAKTLAVFGVTKQMEAEGKPVYSLCVGEPDFQPPDRVLEAGIRAIQEGKTKYCDMRGMADLREIIAKYLRVAKGVTYDPKQIQVCGGAQQALYNVILAILRPGDKVLLPSPYWGSYEGILAQVKTQLVQLRNTLEENYLINPSKLEEALTANPEIRILILCNPSNPAGTLHSPEQLDQIAAVLRKPQFRHVIVISDEIYEQLVYQDEGVPKRVCKSFATIPGMYERTVLINGFSKAYAMTGLRIGYMAAPSHFIEPCYLMQGQLTSCANSVGQVMAIEAMRMELEAIEKGEVRIAENLHGLDLKRQYIAKRLREMPNVRFAYPTSSFYVFVDLGLLFAGKKAYTEGKAEELHNVDDFCDYLIRKTGVAVGPGSDMGEPHGLRISYAGSMDTMVHSMDDTKTKYQVSIMAVGTSTRVAYLENGEFTGAKETAAQMLNIVEKVEFSHYESLGNAALAVKKEDVKLAVLPVETSTRGSCYETYDFLLQHNLSVVAESVNPDNSTRFWLVSTTPAEPSLKDSTCKTSLAFAFASGNSHSQLYTALGLFASRGIDLSKIESRQWSSTDPSAGKAEFIFYVDINAHQSDVKVAEAIAGLRTLCSYVRVLGCYAGGDSFINSEKDVELYPLNPVFESTTIAKTIAIFGKTKQLEAEGKPVYSLCVGEPDFPPPKSVLEAGVNALQTGQTKYCDMRGMAELRELITTYLHRTKGVSYDPATEIQVCSGAQQALYNVVLAVCRPGDKVILPAPYWGNYEGIITQVKAGLVRLHNKLEEDYLINPVELEKTLTANAEAKILILCNPSNPAGTLHSPEHLEKIAAVLRKPQFRHVVVISDEIYEQLVYQDEGVPERTCKNFAMIPGMYERTVLINGFSKAYAMTGLRVGYMAGPKHFIGACQLMQGQTTSCANSVSQIMAIEAMKLELASIERGEVRIAKDLHGLDLKRQYVVKRLRAMPKMRFAYPTSSFYIFMDLALYFEGKKAYSADKTEVLHNVDDFCDYLIRTTGVAVGPGSDMGEPLGIRISYAGPMDTMVHAMDGLEYALNSLTFE</sequence>
<keyword evidence="3 8" id="KW-0032">Aminotransferase</keyword>
<dbReference type="InterPro" id="IPR050596">
    <property type="entry name" value="AspAT/PAT-like"/>
</dbReference>
<protein>
    <submittedName>
        <fullName evidence="8">Bifunctional aspartate aminotransferase and glutamate/aspartate-prephenate aminotransferase</fullName>
    </submittedName>
</protein>
<proteinExistence type="inferred from homology"/>
<dbReference type="Gene3D" id="3.40.640.10">
    <property type="entry name" value="Type I PLP-dependent aspartate aminotransferase-like (Major domain)"/>
    <property type="match status" value="2"/>
</dbReference>
<evidence type="ECO:0000256" key="2">
    <source>
        <dbReference type="ARBA" id="ARBA00007441"/>
    </source>
</evidence>
<dbReference type="Pfam" id="PF00155">
    <property type="entry name" value="Aminotran_1_2"/>
    <property type="match status" value="2"/>
</dbReference>
<feature type="domain" description="Prephenate dehydratase" evidence="7">
    <location>
        <begin position="662"/>
        <end position="727"/>
    </location>
</feature>
<dbReference type="PANTHER" id="PTHR46383:SF1">
    <property type="entry name" value="ASPARTATE AMINOTRANSFERASE"/>
    <property type="match status" value="1"/>
</dbReference>
<dbReference type="InterPro" id="IPR004838">
    <property type="entry name" value="NHTrfase_class1_PyrdxlP-BS"/>
</dbReference>
<dbReference type="Proteomes" id="UP001259832">
    <property type="component" value="Unassembled WGS sequence"/>
</dbReference>
<gene>
    <name evidence="8" type="ORF">P3T76_002781</name>
</gene>
<dbReference type="GO" id="GO:0009094">
    <property type="term" value="P:L-phenylalanine biosynthetic process"/>
    <property type="evidence" value="ECO:0007669"/>
    <property type="project" value="InterPro"/>
</dbReference>
<evidence type="ECO:0000256" key="1">
    <source>
        <dbReference type="ARBA" id="ARBA00001933"/>
    </source>
</evidence>
<feature type="domain" description="Prephenate dehydratase" evidence="7">
    <location>
        <begin position="20"/>
        <end position="87"/>
    </location>
</feature>
<keyword evidence="5" id="KW-0663">Pyridoxal phosphate</keyword>
<dbReference type="Pfam" id="PF00800">
    <property type="entry name" value="PDT"/>
    <property type="match status" value="2"/>
</dbReference>
<dbReference type="SUPFAM" id="SSF53383">
    <property type="entry name" value="PLP-dependent transferases"/>
    <property type="match status" value="2"/>
</dbReference>
<comment type="caution">
    <text evidence="8">The sequence shown here is derived from an EMBL/GenBank/DDBJ whole genome shotgun (WGS) entry which is preliminary data.</text>
</comment>
<accession>A0AAD9GX08</accession>
<evidence type="ECO:0000259" key="6">
    <source>
        <dbReference type="Pfam" id="PF00155"/>
    </source>
</evidence>
<reference evidence="8" key="1">
    <citation type="submission" date="2023-08" db="EMBL/GenBank/DDBJ databases">
        <title>Reference Genome Resource for the Citrus Pathogen Phytophthora citrophthora.</title>
        <authorList>
            <person name="Moller H."/>
            <person name="Coetzee B."/>
            <person name="Rose L.J."/>
            <person name="Van Niekerk J.M."/>
        </authorList>
    </citation>
    <scope>NUCLEOTIDE SEQUENCE</scope>
    <source>
        <strain evidence="8">STE-U-9442</strain>
    </source>
</reference>
<dbReference type="SUPFAM" id="SSF53850">
    <property type="entry name" value="Periplasmic binding protein-like II"/>
    <property type="match status" value="2"/>
</dbReference>
<evidence type="ECO:0000313" key="9">
    <source>
        <dbReference type="Proteomes" id="UP001259832"/>
    </source>
</evidence>
<dbReference type="InterPro" id="IPR001086">
    <property type="entry name" value="Preph_deHydtase"/>
</dbReference>
<dbReference type="PANTHER" id="PTHR46383">
    <property type="entry name" value="ASPARTATE AMINOTRANSFERASE"/>
    <property type="match status" value="1"/>
</dbReference>
<feature type="domain" description="Aminotransferase class I/classII large" evidence="6">
    <location>
        <begin position="885"/>
        <end position="1262"/>
    </location>
</feature>
<dbReference type="GO" id="GO:0004664">
    <property type="term" value="F:prephenate dehydratase activity"/>
    <property type="evidence" value="ECO:0007669"/>
    <property type="project" value="InterPro"/>
</dbReference>